<organism evidence="1">
    <name type="scientific">Candidatus Heimdallarchaeum aukensis</name>
    <dbReference type="NCBI Taxonomy" id="2876573"/>
    <lineage>
        <taxon>Archaea</taxon>
        <taxon>Promethearchaeati</taxon>
        <taxon>Candidatus Heimdallarchaeota</taxon>
        <taxon>Candidatus Heimdallarchaeia (ex Rinke et al. 2021) (nom. nud.)</taxon>
        <taxon>Candidatus Heimdallarchaeales</taxon>
        <taxon>Candidatus Heimdallarchaeaceae</taxon>
        <taxon>Candidatus Heimdallarchaeum</taxon>
    </lineage>
</organism>
<reference evidence="1" key="1">
    <citation type="journal article" date="2022" name="Nat. Microbiol.">
        <title>Unique mobile elements and scalable gene flow at the prokaryote-eukaryote boundary revealed by circularized Asgard archaea genomes.</title>
        <authorList>
            <person name="Wu F."/>
            <person name="Speth D.R."/>
            <person name="Philosof A."/>
            <person name="Cremiere A."/>
            <person name="Narayanan A."/>
            <person name="Barco R.A."/>
            <person name="Connon S.A."/>
            <person name="Amend J.P."/>
            <person name="Antoshechkin I.A."/>
            <person name="Orphan V.J."/>
        </authorList>
    </citation>
    <scope>NUCLEOTIDE SEQUENCE</scope>
    <source>
        <strain evidence="1">PM71</strain>
    </source>
</reference>
<name>A0A9Y1BJL8_9ARCH</name>
<evidence type="ECO:0000313" key="1">
    <source>
        <dbReference type="EMBL" id="UJG39965.1"/>
    </source>
</evidence>
<proteinExistence type="predicted"/>
<protein>
    <submittedName>
        <fullName evidence="1">Uncharacterized protein</fullName>
    </submittedName>
</protein>
<dbReference type="EMBL" id="CP084166">
    <property type="protein sequence ID" value="UJG39965.1"/>
    <property type="molecule type" value="Genomic_DNA"/>
</dbReference>
<dbReference type="Proteomes" id="UP001201020">
    <property type="component" value="Chromosome"/>
</dbReference>
<sequence length="270" mass="30374">MRLKTKKRGASNIIATLVIFVVMLSAITLAFSQVLPSVEKFQASSDFVAAENTFMNIDSSIKKLINSPENASEIIRYEINKGILDMSFDRSINLAIESEKVVIFNYSTLLGQLTYQLDGHYKGYGGSIYSVGSPDLLVYSPNRTTDVTNIVYQTFDGYKLLKLYYDIFVSIENVKSDEVEVNFILINLNTTHVNNNQKEYFPLINSEAKLELSKRAQILKSYSLGTFSTDLTINAETSNYLQKLDYDYAPSTSFSLVVNIITVDINFSIV</sequence>
<dbReference type="AlphaFoldDB" id="A0A9Y1BJL8"/>
<gene>
    <name evidence="1" type="ORF">K9W45_08920</name>
</gene>
<accession>A0A9Y1BJL8</accession>